<organism evidence="3 4">
    <name type="scientific">Paenarthrobacter nicotinovorans</name>
    <name type="common">Arthrobacter nicotinovorans</name>
    <dbReference type="NCBI Taxonomy" id="29320"/>
    <lineage>
        <taxon>Bacteria</taxon>
        <taxon>Bacillati</taxon>
        <taxon>Actinomycetota</taxon>
        <taxon>Actinomycetes</taxon>
        <taxon>Micrococcales</taxon>
        <taxon>Micrococcaceae</taxon>
        <taxon>Paenarthrobacter</taxon>
    </lineage>
</organism>
<keyword evidence="2" id="KW-0472">Membrane</keyword>
<keyword evidence="4" id="KW-1185">Reference proteome</keyword>
<dbReference type="RefSeq" id="WP_347782326.1">
    <property type="nucleotide sequence ID" value="NZ_JBBMFV010000004.1"/>
</dbReference>
<gene>
    <name evidence="3" type="ORF">V3C41_08410</name>
</gene>
<evidence type="ECO:0000256" key="2">
    <source>
        <dbReference type="SAM" id="Phobius"/>
    </source>
</evidence>
<sequence length="242" mass="24618">MRNNETSTLDRLASADPALTVTEDELARSREKSLAVMRTDAEQLSVGGFVEDLHRRSPKGRRLRVLAGTGLAAAAAAVVVGVVLTSSMPAPPNEQAAPAATEPVTVQEDASNPPGLSPLPEITGLKDATGNARIITGGNGNKAAVSTDEDVNVFMEALATGTLGLSSGGCIVSNPGDGKFHGLIFPFGTKVSDEGVVLPDGVTLNIGDDFAFGGGLSPGSGDLGACSATGEAFLVQNWDHIP</sequence>
<evidence type="ECO:0000313" key="4">
    <source>
        <dbReference type="Proteomes" id="UP001448614"/>
    </source>
</evidence>
<keyword evidence="2" id="KW-1133">Transmembrane helix</keyword>
<feature type="region of interest" description="Disordered" evidence="1">
    <location>
        <begin position="91"/>
        <end position="121"/>
    </location>
</feature>
<feature type="transmembrane region" description="Helical" evidence="2">
    <location>
        <begin position="65"/>
        <end position="84"/>
    </location>
</feature>
<evidence type="ECO:0000313" key="3">
    <source>
        <dbReference type="EMBL" id="MEO3941086.1"/>
    </source>
</evidence>
<evidence type="ECO:0000256" key="1">
    <source>
        <dbReference type="SAM" id="MobiDB-lite"/>
    </source>
</evidence>
<reference evidence="3 4" key="1">
    <citation type="journal article" date="2024" name="Appl. Microbiol. Biotechnol.">
        <title>Biosynthetic gene clusters with biotechnological applications in novel Antarctic isolates from Actinomycetota.</title>
        <authorList>
            <person name="Bruna P."/>
            <person name="Nunez-Montero K."/>
            <person name="Contreras M.J."/>
            <person name="Leal K."/>
            <person name="Garcia M."/>
            <person name="Abanto M."/>
            <person name="Barrientos L."/>
        </authorList>
    </citation>
    <scope>NUCLEOTIDE SEQUENCE [LARGE SCALE GENOMIC DNA]</scope>
    <source>
        <strain evidence="3 4">Se16.17</strain>
    </source>
</reference>
<proteinExistence type="predicted"/>
<feature type="compositionally biased region" description="Low complexity" evidence="1">
    <location>
        <begin position="93"/>
        <end position="103"/>
    </location>
</feature>
<comment type="caution">
    <text evidence="3">The sequence shown here is derived from an EMBL/GenBank/DDBJ whole genome shotgun (WGS) entry which is preliminary data.</text>
</comment>
<protein>
    <submittedName>
        <fullName evidence="3">Uncharacterized protein</fullName>
    </submittedName>
</protein>
<dbReference type="EMBL" id="JBBMFV010000004">
    <property type="protein sequence ID" value="MEO3941086.1"/>
    <property type="molecule type" value="Genomic_DNA"/>
</dbReference>
<dbReference type="Proteomes" id="UP001448614">
    <property type="component" value="Unassembled WGS sequence"/>
</dbReference>
<keyword evidence="2" id="KW-0812">Transmembrane</keyword>
<name>A0ABV0GRG6_PAENI</name>
<accession>A0ABV0GRG6</accession>